<name>A0A0F9PVY3_9ZZZZ</name>
<dbReference type="EMBL" id="LAZR01002109">
    <property type="protein sequence ID" value="KKN34379.1"/>
    <property type="molecule type" value="Genomic_DNA"/>
</dbReference>
<sequence>MKDKNLEPDAIFCICGHKAKGIKCTDFYLVICDKCKKEYKFDSKKLCQETVYTMFIDPTPDRIKVIAICGNCKQSLYHNYKYQFCTKCRVIKIWYK</sequence>
<accession>A0A0F9PVY3</accession>
<gene>
    <name evidence="1" type="ORF">LCGC14_0794260</name>
</gene>
<dbReference type="AlphaFoldDB" id="A0A0F9PVY3"/>
<reference evidence="1" key="1">
    <citation type="journal article" date="2015" name="Nature">
        <title>Complex archaea that bridge the gap between prokaryotes and eukaryotes.</title>
        <authorList>
            <person name="Spang A."/>
            <person name="Saw J.H."/>
            <person name="Jorgensen S.L."/>
            <person name="Zaremba-Niedzwiedzka K."/>
            <person name="Martijn J."/>
            <person name="Lind A.E."/>
            <person name="van Eijk R."/>
            <person name="Schleper C."/>
            <person name="Guy L."/>
            <person name="Ettema T.J."/>
        </authorList>
    </citation>
    <scope>NUCLEOTIDE SEQUENCE</scope>
</reference>
<organism evidence="1">
    <name type="scientific">marine sediment metagenome</name>
    <dbReference type="NCBI Taxonomy" id="412755"/>
    <lineage>
        <taxon>unclassified sequences</taxon>
        <taxon>metagenomes</taxon>
        <taxon>ecological metagenomes</taxon>
    </lineage>
</organism>
<comment type="caution">
    <text evidence="1">The sequence shown here is derived from an EMBL/GenBank/DDBJ whole genome shotgun (WGS) entry which is preliminary data.</text>
</comment>
<protein>
    <submittedName>
        <fullName evidence="1">Uncharacterized protein</fullName>
    </submittedName>
</protein>
<proteinExistence type="predicted"/>
<evidence type="ECO:0000313" key="1">
    <source>
        <dbReference type="EMBL" id="KKN34379.1"/>
    </source>
</evidence>